<sequence>MWKLEQWSEYIGNCNSFFCFLNEKQKTCVCDAVKEVVEECLKCKCQIPQEILNRLTEESLQKKHEAEMLQLQHIVQAFQELTENMNIKSLLEECAQIAIHCDHQSDQPLDNDEKSDISNTITKQTQIFRIYAFVVQDDQPAISFCNDKQKRHLQRIGGNIFVGDFQVEVDSPVLFQYNNMWYTTEDNCKVYVLRLPREKVPITSEIVVFKHLVDSIKDWPSLEFTLQAKNNLSTLIERHYLNCATFWKGSKRIREIDY</sequence>
<accession>X6N3X1</accession>
<evidence type="ECO:0000313" key="1">
    <source>
        <dbReference type="EMBL" id="ETO20434.1"/>
    </source>
</evidence>
<name>X6N3X1_RETFI</name>
<gene>
    <name evidence="1" type="ORF">RFI_16785</name>
</gene>
<comment type="caution">
    <text evidence="1">The sequence shown here is derived from an EMBL/GenBank/DDBJ whole genome shotgun (WGS) entry which is preliminary data.</text>
</comment>
<dbReference type="Proteomes" id="UP000023152">
    <property type="component" value="Unassembled WGS sequence"/>
</dbReference>
<reference evidence="1 2" key="1">
    <citation type="journal article" date="2013" name="Curr. Biol.">
        <title>The Genome of the Foraminiferan Reticulomyxa filosa.</title>
        <authorList>
            <person name="Glockner G."/>
            <person name="Hulsmann N."/>
            <person name="Schleicher M."/>
            <person name="Noegel A.A."/>
            <person name="Eichinger L."/>
            <person name="Gallinger C."/>
            <person name="Pawlowski J."/>
            <person name="Sierra R."/>
            <person name="Euteneuer U."/>
            <person name="Pillet L."/>
            <person name="Moustafa A."/>
            <person name="Platzer M."/>
            <person name="Groth M."/>
            <person name="Szafranski K."/>
            <person name="Schliwa M."/>
        </authorList>
    </citation>
    <scope>NUCLEOTIDE SEQUENCE [LARGE SCALE GENOMIC DNA]</scope>
</reference>
<dbReference type="EMBL" id="ASPP01012610">
    <property type="protein sequence ID" value="ETO20434.1"/>
    <property type="molecule type" value="Genomic_DNA"/>
</dbReference>
<protein>
    <submittedName>
        <fullName evidence="1">Uncharacterized protein</fullName>
    </submittedName>
</protein>
<organism evidence="1 2">
    <name type="scientific">Reticulomyxa filosa</name>
    <dbReference type="NCBI Taxonomy" id="46433"/>
    <lineage>
        <taxon>Eukaryota</taxon>
        <taxon>Sar</taxon>
        <taxon>Rhizaria</taxon>
        <taxon>Retaria</taxon>
        <taxon>Foraminifera</taxon>
        <taxon>Monothalamids</taxon>
        <taxon>Reticulomyxidae</taxon>
        <taxon>Reticulomyxa</taxon>
    </lineage>
</organism>
<evidence type="ECO:0000313" key="2">
    <source>
        <dbReference type="Proteomes" id="UP000023152"/>
    </source>
</evidence>
<keyword evidence="2" id="KW-1185">Reference proteome</keyword>
<dbReference type="AlphaFoldDB" id="X6N3X1"/>
<proteinExistence type="predicted"/>